<evidence type="ECO:0000259" key="2">
    <source>
        <dbReference type="Pfam" id="PF03372"/>
    </source>
</evidence>
<evidence type="ECO:0000313" key="4">
    <source>
        <dbReference type="Proteomes" id="UP000325315"/>
    </source>
</evidence>
<protein>
    <submittedName>
        <fullName evidence="3">Reverse transcriptase</fullName>
    </submittedName>
</protein>
<keyword evidence="4" id="KW-1185">Reference proteome</keyword>
<dbReference type="AlphaFoldDB" id="A0A5B6VSN4"/>
<dbReference type="Gene3D" id="3.60.10.10">
    <property type="entry name" value="Endonuclease/exonuclease/phosphatase"/>
    <property type="match status" value="1"/>
</dbReference>
<proteinExistence type="predicted"/>
<dbReference type="GO" id="GO:0003964">
    <property type="term" value="F:RNA-directed DNA polymerase activity"/>
    <property type="evidence" value="ECO:0007669"/>
    <property type="project" value="UniProtKB-KW"/>
</dbReference>
<organism evidence="3 4">
    <name type="scientific">Gossypium australe</name>
    <dbReference type="NCBI Taxonomy" id="47621"/>
    <lineage>
        <taxon>Eukaryota</taxon>
        <taxon>Viridiplantae</taxon>
        <taxon>Streptophyta</taxon>
        <taxon>Embryophyta</taxon>
        <taxon>Tracheophyta</taxon>
        <taxon>Spermatophyta</taxon>
        <taxon>Magnoliopsida</taxon>
        <taxon>eudicotyledons</taxon>
        <taxon>Gunneridae</taxon>
        <taxon>Pentapetalae</taxon>
        <taxon>rosids</taxon>
        <taxon>malvids</taxon>
        <taxon>Malvales</taxon>
        <taxon>Malvaceae</taxon>
        <taxon>Malvoideae</taxon>
        <taxon>Gossypium</taxon>
    </lineage>
</organism>
<keyword evidence="3" id="KW-0695">RNA-directed DNA polymerase</keyword>
<sequence length="186" mass="20906">MKIISWNVRGLGKSRTVKRLKNKLRAINPQILFLIETKLKAKEMEIVRRKLGFSCGVDVDADGSKGGLSLCWNNNALISLRSYSPFHIDADVDDIDSGVKWRLTGFYGNPVGSLRSNSWDLLNHLHNSNIGPGLVMGDFNEITSSFEKKGGRLRSEVQMAKFREASVEDGTRGRGEDFKQRTYVKD</sequence>
<reference evidence="3" key="1">
    <citation type="submission" date="2019-08" db="EMBL/GenBank/DDBJ databases">
        <authorList>
            <person name="Liu F."/>
        </authorList>
    </citation>
    <scope>NUCLEOTIDE SEQUENCE [LARGE SCALE GENOMIC DNA]</scope>
    <source>
        <strain evidence="3">PA1801</strain>
        <tissue evidence="3">Leaf</tissue>
    </source>
</reference>
<dbReference type="PANTHER" id="PTHR35218:SF9">
    <property type="entry name" value="ENDONUCLEASE_EXONUCLEASE_PHOSPHATASE DOMAIN-CONTAINING PROTEIN"/>
    <property type="match status" value="1"/>
</dbReference>
<gene>
    <name evidence="3" type="ORF">EPI10_022622</name>
</gene>
<evidence type="ECO:0000313" key="3">
    <source>
        <dbReference type="EMBL" id="KAA3472113.1"/>
    </source>
</evidence>
<feature type="region of interest" description="Disordered" evidence="1">
    <location>
        <begin position="166"/>
        <end position="186"/>
    </location>
</feature>
<accession>A0A5B6VSN4</accession>
<dbReference type="EMBL" id="SMMG02000005">
    <property type="protein sequence ID" value="KAA3472113.1"/>
    <property type="molecule type" value="Genomic_DNA"/>
</dbReference>
<evidence type="ECO:0000256" key="1">
    <source>
        <dbReference type="SAM" id="MobiDB-lite"/>
    </source>
</evidence>
<feature type="domain" description="Endonuclease/exonuclease/phosphatase" evidence="2">
    <location>
        <begin position="4"/>
        <end position="158"/>
    </location>
</feature>
<dbReference type="Pfam" id="PF03372">
    <property type="entry name" value="Exo_endo_phos"/>
    <property type="match status" value="1"/>
</dbReference>
<dbReference type="InterPro" id="IPR036691">
    <property type="entry name" value="Endo/exonu/phosph_ase_sf"/>
</dbReference>
<dbReference type="PANTHER" id="PTHR35218">
    <property type="entry name" value="RNASE H DOMAIN-CONTAINING PROTEIN"/>
    <property type="match status" value="1"/>
</dbReference>
<dbReference type="SUPFAM" id="SSF56219">
    <property type="entry name" value="DNase I-like"/>
    <property type="match status" value="1"/>
</dbReference>
<keyword evidence="3" id="KW-0548">Nucleotidyltransferase</keyword>
<name>A0A5B6VSN4_9ROSI</name>
<dbReference type="InterPro" id="IPR005135">
    <property type="entry name" value="Endo/exonuclease/phosphatase"/>
</dbReference>
<keyword evidence="3" id="KW-0808">Transferase</keyword>
<dbReference type="Proteomes" id="UP000325315">
    <property type="component" value="Unassembled WGS sequence"/>
</dbReference>
<comment type="caution">
    <text evidence="3">The sequence shown here is derived from an EMBL/GenBank/DDBJ whole genome shotgun (WGS) entry which is preliminary data.</text>
</comment>
<dbReference type="OrthoDB" id="1750221at2759"/>